<gene>
    <name evidence="7" type="ORF">AJGP001_08480</name>
</gene>
<evidence type="ECO:0000256" key="1">
    <source>
        <dbReference type="ARBA" id="ARBA00010641"/>
    </source>
</evidence>
<evidence type="ECO:0000259" key="6">
    <source>
        <dbReference type="Pfam" id="PF08281"/>
    </source>
</evidence>
<proteinExistence type="inferred from homology"/>
<dbReference type="InterPro" id="IPR007627">
    <property type="entry name" value="RNA_pol_sigma70_r2"/>
</dbReference>
<dbReference type="InterPro" id="IPR039425">
    <property type="entry name" value="RNA_pol_sigma-70-like"/>
</dbReference>
<dbReference type="EMBL" id="CP019401">
    <property type="protein sequence ID" value="AQU81038.1"/>
    <property type="molecule type" value="Genomic_DNA"/>
</dbReference>
<keyword evidence="4" id="KW-0804">Transcription</keyword>
<dbReference type="Pfam" id="PF04542">
    <property type="entry name" value="Sigma70_r2"/>
    <property type="match status" value="1"/>
</dbReference>
<dbReference type="Pfam" id="PF08281">
    <property type="entry name" value="Sigma70_r4_2"/>
    <property type="match status" value="1"/>
</dbReference>
<dbReference type="InterPro" id="IPR036388">
    <property type="entry name" value="WH-like_DNA-bd_sf"/>
</dbReference>
<accession>A0ABM6IWZ2</accession>
<dbReference type="InterPro" id="IPR014284">
    <property type="entry name" value="RNA_pol_sigma-70_dom"/>
</dbReference>
<dbReference type="CDD" id="cd06171">
    <property type="entry name" value="Sigma70_r4"/>
    <property type="match status" value="1"/>
</dbReference>
<evidence type="ECO:0000313" key="7">
    <source>
        <dbReference type="EMBL" id="AQU81038.1"/>
    </source>
</evidence>
<feature type="domain" description="RNA polymerase sigma factor 70 region 4 type 2" evidence="6">
    <location>
        <begin position="104"/>
        <end position="149"/>
    </location>
</feature>
<keyword evidence="8" id="KW-1185">Reference proteome</keyword>
<keyword evidence="2" id="KW-0805">Transcription regulation</keyword>
<dbReference type="InterPro" id="IPR013324">
    <property type="entry name" value="RNA_pol_sigma_r3/r4-like"/>
</dbReference>
<evidence type="ECO:0008006" key="9">
    <source>
        <dbReference type="Google" id="ProtNLM"/>
    </source>
</evidence>
<dbReference type="SUPFAM" id="SSF88659">
    <property type="entry name" value="Sigma3 and sigma4 domains of RNA polymerase sigma factors"/>
    <property type="match status" value="1"/>
</dbReference>
<keyword evidence="3" id="KW-0731">Sigma factor</keyword>
<evidence type="ECO:0000313" key="8">
    <source>
        <dbReference type="Proteomes" id="UP000189661"/>
    </source>
</evidence>
<dbReference type="InterPro" id="IPR013325">
    <property type="entry name" value="RNA_pol_sigma_r2"/>
</dbReference>
<dbReference type="NCBIfam" id="TIGR02937">
    <property type="entry name" value="sigma70-ECF"/>
    <property type="match status" value="1"/>
</dbReference>
<evidence type="ECO:0000256" key="4">
    <source>
        <dbReference type="ARBA" id="ARBA00023163"/>
    </source>
</evidence>
<dbReference type="Gene3D" id="1.10.1740.10">
    <property type="match status" value="1"/>
</dbReference>
<dbReference type="PANTHER" id="PTHR43133:SF60">
    <property type="entry name" value="RNA POLYMERASE SIGMA FACTOR SIGV"/>
    <property type="match status" value="1"/>
</dbReference>
<evidence type="ECO:0000256" key="3">
    <source>
        <dbReference type="ARBA" id="ARBA00023082"/>
    </source>
</evidence>
<protein>
    <recommendedName>
        <fullName evidence="9">Sigma-70 family RNA polymerase sigma factor</fullName>
    </recommendedName>
</protein>
<evidence type="ECO:0000259" key="5">
    <source>
        <dbReference type="Pfam" id="PF04542"/>
    </source>
</evidence>
<reference evidence="7 8" key="1">
    <citation type="submission" date="2017-01" db="EMBL/GenBank/DDBJ databases">
        <title>Planococcus faecalis genome complete sequence.</title>
        <authorList>
            <person name="Lee P.C."/>
        </authorList>
    </citation>
    <scope>NUCLEOTIDE SEQUENCE [LARGE SCALE GENOMIC DNA]</scope>
    <source>
        <strain evidence="7 8">AJ003</strain>
    </source>
</reference>
<dbReference type="Proteomes" id="UP000189661">
    <property type="component" value="Chromosome"/>
</dbReference>
<name>A0ABM6IWZ2_9BACL</name>
<organism evidence="7 8">
    <name type="scientific">Planococcus faecalis</name>
    <dbReference type="NCBI Taxonomy" id="1598147"/>
    <lineage>
        <taxon>Bacteria</taxon>
        <taxon>Bacillati</taxon>
        <taxon>Bacillota</taxon>
        <taxon>Bacilli</taxon>
        <taxon>Bacillales</taxon>
        <taxon>Caryophanaceae</taxon>
        <taxon>Planococcus</taxon>
    </lineage>
</organism>
<dbReference type="SUPFAM" id="SSF88946">
    <property type="entry name" value="Sigma2 domain of RNA polymerase sigma factors"/>
    <property type="match status" value="1"/>
</dbReference>
<sequence length="166" mass="20009">MDEHGEYLLRFIYVYVKDWSTAEDILQEVFVAYYLKSHQFESRSSLKTYLSKMAINRCHDHLRSWKNRRIVFSDAMTQWISSSKSTEKTYEHQVVRSDLIKNVMELPITYRESIILYYYQQLTMKEISELLACPENTIKTRLRRAKRLLKNNTDSSEWEGFQDEQI</sequence>
<dbReference type="InterPro" id="IPR013249">
    <property type="entry name" value="RNA_pol_sigma70_r4_t2"/>
</dbReference>
<comment type="similarity">
    <text evidence="1">Belongs to the sigma-70 factor family. ECF subfamily.</text>
</comment>
<dbReference type="PANTHER" id="PTHR43133">
    <property type="entry name" value="RNA POLYMERASE ECF-TYPE SIGMA FACTO"/>
    <property type="match status" value="1"/>
</dbReference>
<evidence type="ECO:0000256" key="2">
    <source>
        <dbReference type="ARBA" id="ARBA00023015"/>
    </source>
</evidence>
<feature type="domain" description="RNA polymerase sigma-70 region 2" evidence="5">
    <location>
        <begin position="3"/>
        <end position="64"/>
    </location>
</feature>
<dbReference type="Gene3D" id="1.10.10.10">
    <property type="entry name" value="Winged helix-like DNA-binding domain superfamily/Winged helix DNA-binding domain"/>
    <property type="match status" value="1"/>
</dbReference>